<evidence type="ECO:0000313" key="7">
    <source>
        <dbReference type="Proteomes" id="UP000280792"/>
    </source>
</evidence>
<keyword evidence="1" id="KW-0973">c-di-GMP</keyword>
<dbReference type="InterPro" id="IPR012349">
    <property type="entry name" value="Split_barrel_FMN-bd"/>
</dbReference>
<organism evidence="6 7">
    <name type="scientific">Aestuariirhabdus litorea</name>
    <dbReference type="NCBI Taxonomy" id="2528527"/>
    <lineage>
        <taxon>Bacteria</taxon>
        <taxon>Pseudomonadati</taxon>
        <taxon>Pseudomonadota</taxon>
        <taxon>Gammaproteobacteria</taxon>
        <taxon>Oceanospirillales</taxon>
        <taxon>Aestuariirhabdaceae</taxon>
        <taxon>Aestuariirhabdus</taxon>
    </lineage>
</organism>
<evidence type="ECO:0000259" key="4">
    <source>
        <dbReference type="Pfam" id="PF07238"/>
    </source>
</evidence>
<feature type="domain" description="PilZ" evidence="4">
    <location>
        <begin position="130"/>
        <end position="240"/>
    </location>
</feature>
<protein>
    <recommendedName>
        <fullName evidence="8">Flagellar brake protein YcgR</fullName>
    </recommendedName>
</protein>
<dbReference type="EMBL" id="QWEZ01000002">
    <property type="protein sequence ID" value="RRJ82449.1"/>
    <property type="molecule type" value="Genomic_DNA"/>
</dbReference>
<dbReference type="InterPro" id="IPR009926">
    <property type="entry name" value="T3SS_YcgR_PilZN"/>
</dbReference>
<dbReference type="AlphaFoldDB" id="A0A3P3VL01"/>
<reference evidence="6 7" key="1">
    <citation type="submission" date="2018-08" db="EMBL/GenBank/DDBJ databases">
        <authorList>
            <person name="Khan S.A."/>
        </authorList>
    </citation>
    <scope>NUCLEOTIDE SEQUENCE [LARGE SCALE GENOMIC DNA]</scope>
    <source>
        <strain evidence="6 7">GTF-13</strain>
    </source>
</reference>
<accession>A0A3P3VL01</accession>
<proteinExistence type="predicted"/>
<dbReference type="Pfam" id="PF07238">
    <property type="entry name" value="PilZ"/>
    <property type="match status" value="1"/>
</dbReference>
<dbReference type="GO" id="GO:0035438">
    <property type="term" value="F:cyclic-di-GMP binding"/>
    <property type="evidence" value="ECO:0007669"/>
    <property type="project" value="InterPro"/>
</dbReference>
<evidence type="ECO:0000256" key="1">
    <source>
        <dbReference type="ARBA" id="ARBA00022636"/>
    </source>
</evidence>
<keyword evidence="2" id="KW-0547">Nucleotide-binding</keyword>
<evidence type="ECO:0000256" key="3">
    <source>
        <dbReference type="ARBA" id="ARBA00023143"/>
    </source>
</evidence>
<reference evidence="6 7" key="2">
    <citation type="submission" date="2018-12" db="EMBL/GenBank/DDBJ databases">
        <title>Simiduia agarivorans gen. nov., sp. nov., a marine, agarolytic bacterium isolated from shallow coastal water from Keelung, Taiwan.</title>
        <authorList>
            <person name="Shieh W.Y."/>
        </authorList>
    </citation>
    <scope>NUCLEOTIDE SEQUENCE [LARGE SCALE GENOMIC DNA]</scope>
    <source>
        <strain evidence="6 7">GTF-13</strain>
    </source>
</reference>
<dbReference type="Proteomes" id="UP000280792">
    <property type="component" value="Unassembled WGS sequence"/>
</dbReference>
<evidence type="ECO:0000256" key="2">
    <source>
        <dbReference type="ARBA" id="ARBA00022741"/>
    </source>
</evidence>
<sequence>MLRIGEQEQVGMLDWLFKRNQDSEAKQQREEGRALLKRLSQNHTFIEVSLEGSDRHFRSLVLAVEEDSILIDELFPGNDELRLSKGRRFDIDCREGGYNISFSASLIGEEQNDGFPVYRLTVPDYVEHHQRRAAYRVKVPAASRMPVMLGGYGGVSLSGVIVDISSSGVRIHVGGSRLEGLGPGTLIPDVRFTLEESRIRCQLRICNSSYARRPYLHTILGCELVGVDSALQTKLDRYIATLQREQRRNHHQQAFDLE</sequence>
<dbReference type="InterPro" id="IPR009875">
    <property type="entry name" value="PilZ_domain"/>
</dbReference>
<dbReference type="Gene3D" id="2.30.110.10">
    <property type="entry name" value="Electron Transport, Fmn-binding Protein, Chain A"/>
    <property type="match status" value="1"/>
</dbReference>
<keyword evidence="3" id="KW-0975">Bacterial flagellum</keyword>
<feature type="domain" description="Type III secretion system flagellar brake protein YcgR PilZN" evidence="5">
    <location>
        <begin position="28"/>
        <end position="126"/>
    </location>
</feature>
<keyword evidence="7" id="KW-1185">Reference proteome</keyword>
<evidence type="ECO:0008006" key="8">
    <source>
        <dbReference type="Google" id="ProtNLM"/>
    </source>
</evidence>
<name>A0A3P3VL01_9GAMM</name>
<gene>
    <name evidence="6" type="ORF">D0544_11275</name>
</gene>
<evidence type="ECO:0000259" key="5">
    <source>
        <dbReference type="Pfam" id="PF07317"/>
    </source>
</evidence>
<comment type="caution">
    <text evidence="6">The sequence shown here is derived from an EMBL/GenBank/DDBJ whole genome shotgun (WGS) entry which is preliminary data.</text>
</comment>
<dbReference type="Gene3D" id="2.40.10.220">
    <property type="entry name" value="predicted glycosyltransferase like domains"/>
    <property type="match status" value="1"/>
</dbReference>
<evidence type="ECO:0000313" key="6">
    <source>
        <dbReference type="EMBL" id="RRJ82449.1"/>
    </source>
</evidence>
<dbReference type="Pfam" id="PF07317">
    <property type="entry name" value="PilZN"/>
    <property type="match status" value="1"/>
</dbReference>